<feature type="repeat" description="CXXCXGXG motif" evidence="11">
    <location>
        <begin position="191"/>
        <end position="198"/>
    </location>
</feature>
<evidence type="ECO:0000256" key="11">
    <source>
        <dbReference type="HAMAP-Rule" id="MF_01152"/>
    </source>
</evidence>
<reference evidence="15 16" key="1">
    <citation type="journal article" date="2010" name="PLoS ONE">
        <title>Comparative genomics of Gardnerella vaginalis strains reveals substantial differences in metabolic and virulence potential.</title>
        <authorList>
            <person name="Yeoman C.J."/>
            <person name="Yildirim S."/>
            <person name="Thomas S.M."/>
            <person name="Durkin A.S."/>
            <person name="Torralba M."/>
            <person name="Sutton G."/>
            <person name="Buhay C.J."/>
            <person name="Ding Y."/>
            <person name="Dugan-Rocha S.P."/>
            <person name="Muzny D.M."/>
            <person name="Qin X."/>
            <person name="Gibbs R.A."/>
            <person name="Leigh S.R."/>
            <person name="Stumpf R."/>
            <person name="White B.A."/>
            <person name="Highlander S.K."/>
            <person name="Nelson K.E."/>
            <person name="Wilson B.A."/>
        </authorList>
    </citation>
    <scope>NUCLEOTIDE SEQUENCE [LARGE SCALE GENOMIC DNA]</scope>
    <source>
        <strain evidence="16">ATCC 14019 / 317</strain>
    </source>
</reference>
<feature type="repeat" description="CXXCXGXG motif" evidence="11">
    <location>
        <begin position="165"/>
        <end position="172"/>
    </location>
</feature>
<proteinExistence type="inferred from homology"/>
<keyword evidence="3 11" id="KW-0479">Metal-binding</keyword>
<dbReference type="GO" id="GO:0009408">
    <property type="term" value="P:response to heat"/>
    <property type="evidence" value="ECO:0007669"/>
    <property type="project" value="InterPro"/>
</dbReference>
<dbReference type="HOGENOM" id="CLU_017633_0_7_11"/>
<dbReference type="GeneID" id="45576739"/>
<dbReference type="Pfam" id="PF00226">
    <property type="entry name" value="DnaJ"/>
    <property type="match status" value="1"/>
</dbReference>
<feature type="binding site" evidence="11">
    <location>
        <position position="151"/>
    </location>
    <ligand>
        <name>Zn(2+)</name>
        <dbReference type="ChEBI" id="CHEBI:29105"/>
        <label>1</label>
    </ligand>
</feature>
<evidence type="ECO:0000256" key="9">
    <source>
        <dbReference type="ARBA" id="ARBA00061004"/>
    </source>
</evidence>
<feature type="domain" description="CR-type" evidence="14">
    <location>
        <begin position="135"/>
        <end position="217"/>
    </location>
</feature>
<evidence type="ECO:0000313" key="15">
    <source>
        <dbReference type="EMBL" id="ADP38875.1"/>
    </source>
</evidence>
<dbReference type="AlphaFoldDB" id="E3D9Y1"/>
<dbReference type="Proteomes" id="UP000001453">
    <property type="component" value="Chromosome"/>
</dbReference>
<keyword evidence="5 11" id="KW-0863">Zinc-finger</keyword>
<keyword evidence="4 11" id="KW-0677">Repeat</keyword>
<evidence type="ECO:0000256" key="1">
    <source>
        <dbReference type="ARBA" id="ARBA00022490"/>
    </source>
</evidence>
<dbReference type="Pfam" id="PF00684">
    <property type="entry name" value="DnaJ_CXXCXGXG"/>
    <property type="match status" value="1"/>
</dbReference>
<evidence type="ECO:0000313" key="16">
    <source>
        <dbReference type="Proteomes" id="UP000001453"/>
    </source>
</evidence>
<dbReference type="FunFam" id="2.10.230.10:FF:000002">
    <property type="entry name" value="Molecular chaperone DnaJ"/>
    <property type="match status" value="1"/>
</dbReference>
<evidence type="ECO:0000256" key="10">
    <source>
        <dbReference type="ARBA" id="ARBA00067609"/>
    </source>
</evidence>
<keyword evidence="7 11" id="KW-0346">Stress response</keyword>
<dbReference type="PROSITE" id="PS50076">
    <property type="entry name" value="DNAJ_2"/>
    <property type="match status" value="1"/>
</dbReference>
<dbReference type="InterPro" id="IPR008971">
    <property type="entry name" value="HSP40/DnaJ_pept-bd"/>
</dbReference>
<feature type="repeat" description="CXXCXGXG motif" evidence="11">
    <location>
        <begin position="205"/>
        <end position="212"/>
    </location>
</feature>
<feature type="zinc finger region" description="CR-type" evidence="12">
    <location>
        <begin position="135"/>
        <end position="217"/>
    </location>
</feature>
<dbReference type="PATRIC" id="fig|525284.18.peg.783"/>
<dbReference type="PROSITE" id="PS51188">
    <property type="entry name" value="ZF_CR"/>
    <property type="match status" value="1"/>
</dbReference>
<dbReference type="PANTHER" id="PTHR43096:SF48">
    <property type="entry name" value="CHAPERONE PROTEIN DNAJ"/>
    <property type="match status" value="1"/>
</dbReference>
<dbReference type="Pfam" id="PF01556">
    <property type="entry name" value="DnaJ_C"/>
    <property type="match status" value="1"/>
</dbReference>
<dbReference type="GO" id="GO:0042026">
    <property type="term" value="P:protein refolding"/>
    <property type="evidence" value="ECO:0007669"/>
    <property type="project" value="TreeGrafter"/>
</dbReference>
<evidence type="ECO:0000256" key="3">
    <source>
        <dbReference type="ARBA" id="ARBA00022723"/>
    </source>
</evidence>
<dbReference type="GO" id="GO:0006260">
    <property type="term" value="P:DNA replication"/>
    <property type="evidence" value="ECO:0007669"/>
    <property type="project" value="UniProtKB-KW"/>
</dbReference>
<feature type="binding site" evidence="11">
    <location>
        <position position="191"/>
    </location>
    <ligand>
        <name>Zn(2+)</name>
        <dbReference type="ChEBI" id="CHEBI:29105"/>
        <label>2</label>
    </ligand>
</feature>
<dbReference type="GO" id="GO:0008270">
    <property type="term" value="F:zinc ion binding"/>
    <property type="evidence" value="ECO:0007669"/>
    <property type="project" value="UniProtKB-UniRule"/>
</dbReference>
<feature type="binding site" evidence="11">
    <location>
        <position position="205"/>
    </location>
    <ligand>
        <name>Zn(2+)</name>
        <dbReference type="ChEBI" id="CHEBI:29105"/>
        <label>1</label>
    </ligand>
</feature>
<dbReference type="Gene3D" id="6.20.20.10">
    <property type="match status" value="2"/>
</dbReference>
<keyword evidence="8 11" id="KW-0143">Chaperone</keyword>
<dbReference type="EMBL" id="CP002104">
    <property type="protein sequence ID" value="ADP38875.1"/>
    <property type="molecule type" value="Genomic_DNA"/>
</dbReference>
<dbReference type="Gene3D" id="2.60.260.20">
    <property type="entry name" value="Urease metallochaperone UreE, N-terminal domain"/>
    <property type="match status" value="2"/>
</dbReference>
<comment type="similarity">
    <text evidence="9 11">Belongs to the DnaJ family.</text>
</comment>
<dbReference type="CDD" id="cd10747">
    <property type="entry name" value="DnaJ_C"/>
    <property type="match status" value="1"/>
</dbReference>
<keyword evidence="6 11" id="KW-0862">Zinc</keyword>
<feature type="binding site" evidence="11">
    <location>
        <position position="165"/>
    </location>
    <ligand>
        <name>Zn(2+)</name>
        <dbReference type="ChEBI" id="CHEBI:29105"/>
        <label>2</label>
    </ligand>
</feature>
<comment type="function">
    <text evidence="11">Participates actively in the response to hyperosmotic and heat shock by preventing the aggregation of stress-denatured proteins and by disaggregating proteins, also in an autonomous, DnaK-independent fashion. Unfolded proteins bind initially to DnaJ; upon interaction with the DnaJ-bound protein, DnaK hydrolyzes its bound ATP, resulting in the formation of a stable complex. GrpE releases ADP from DnaK; ATP binding to DnaK triggers the release of the substrate protein, thus completing the reaction cycle. Several rounds of ATP-dependent interactions between DnaJ, DnaK and GrpE are required for fully efficient folding. Also involved, together with DnaK and GrpE, in the DNA replication of plasmids through activation of initiation proteins.</text>
</comment>
<evidence type="ECO:0000256" key="4">
    <source>
        <dbReference type="ARBA" id="ARBA00022737"/>
    </source>
</evidence>
<dbReference type="HAMAP" id="MF_01152">
    <property type="entry name" value="DnaJ"/>
    <property type="match status" value="1"/>
</dbReference>
<dbReference type="RefSeq" id="WP_009994070.1">
    <property type="nucleotide sequence ID" value="NC_014644.1"/>
</dbReference>
<comment type="subunit">
    <text evidence="11">Homodimer.</text>
</comment>
<dbReference type="GO" id="GO:0031072">
    <property type="term" value="F:heat shock protein binding"/>
    <property type="evidence" value="ECO:0007669"/>
    <property type="project" value="InterPro"/>
</dbReference>
<feature type="repeat" description="CXXCXGXG motif" evidence="11">
    <location>
        <begin position="148"/>
        <end position="155"/>
    </location>
</feature>
<dbReference type="InterPro" id="IPR001623">
    <property type="entry name" value="DnaJ_domain"/>
</dbReference>
<dbReference type="GO" id="GO:0005524">
    <property type="term" value="F:ATP binding"/>
    <property type="evidence" value="ECO:0007669"/>
    <property type="project" value="InterPro"/>
</dbReference>
<dbReference type="InterPro" id="IPR012724">
    <property type="entry name" value="DnaJ"/>
</dbReference>
<dbReference type="SUPFAM" id="SSF57938">
    <property type="entry name" value="DnaJ/Hsp40 cysteine-rich domain"/>
    <property type="match status" value="1"/>
</dbReference>
<gene>
    <name evidence="11" type="primary">dnaJ</name>
    <name evidence="15" type="ordered locus">HMPREF0421_20793</name>
</gene>
<dbReference type="GO" id="GO:0005737">
    <property type="term" value="C:cytoplasm"/>
    <property type="evidence" value="ECO:0007669"/>
    <property type="project" value="UniProtKB-SubCell"/>
</dbReference>
<organism evidence="15 16">
    <name type="scientific">Gardnerella vaginalis (strain ATCC 14019 / 317)</name>
    <dbReference type="NCBI Taxonomy" id="525284"/>
    <lineage>
        <taxon>Bacteria</taxon>
        <taxon>Bacillati</taxon>
        <taxon>Actinomycetota</taxon>
        <taxon>Actinomycetes</taxon>
        <taxon>Bifidobacteriales</taxon>
        <taxon>Bifidobacteriaceae</taxon>
        <taxon>Gardnerella</taxon>
    </lineage>
</organism>
<evidence type="ECO:0000256" key="7">
    <source>
        <dbReference type="ARBA" id="ARBA00023016"/>
    </source>
</evidence>
<evidence type="ECO:0000259" key="13">
    <source>
        <dbReference type="PROSITE" id="PS50076"/>
    </source>
</evidence>
<name>E3D9Y1_GARV3</name>
<comment type="subcellular location">
    <subcellularLocation>
        <location evidence="11">Cytoplasm</location>
    </subcellularLocation>
</comment>
<feature type="binding site" evidence="11">
    <location>
        <position position="208"/>
    </location>
    <ligand>
        <name>Zn(2+)</name>
        <dbReference type="ChEBI" id="CHEBI:29105"/>
        <label>1</label>
    </ligand>
</feature>
<dbReference type="GO" id="GO:0051082">
    <property type="term" value="F:unfolded protein binding"/>
    <property type="evidence" value="ECO:0007669"/>
    <property type="project" value="UniProtKB-UniRule"/>
</dbReference>
<dbReference type="InterPro" id="IPR002939">
    <property type="entry name" value="DnaJ_C"/>
</dbReference>
<comment type="cofactor">
    <cofactor evidence="11">
        <name>Zn(2+)</name>
        <dbReference type="ChEBI" id="CHEBI:29105"/>
    </cofactor>
    <text evidence="11">Binds 2 Zn(2+) ions per monomer.</text>
</comment>
<sequence length="387" mass="42043">MTDYYKILGVDSNASDDEIRKAYRKLSRKYHPDIAGPEFEDKFKEVNAAYDVLSNPEKRKMVDMGVDPNNLSASGAGAGAGAGGYANMNMDMGDILNQFFSGSFGTSTGSPIPRVNRGEDSLTEVKVDLKTVVFGGNAKVHVVTFGLCQDCAGKGSADKSDPITCPQCKGAGFVQRVTRTMFGQMMSSEPCRECEGHGTIIKNVCPNCHGHGRIRTSREIGITIPAGIKDNSRLRLASQGAVGECGGPAGDLYVDVHIREDKQFARNLNDLHCWIDIPMTWAVLGHKVDIDTFDGKKSVEIPSGSQSENTISVPNLGVTVLGSKERGNLVVHILVNIPTKLSDEERKLIEEFEKLHDGKDDVIVQRAIPDSTTNHKGFFSKLKDAFC</sequence>
<feature type="domain" description="J" evidence="13">
    <location>
        <begin position="3"/>
        <end position="66"/>
    </location>
</feature>
<evidence type="ECO:0000256" key="2">
    <source>
        <dbReference type="ARBA" id="ARBA00022705"/>
    </source>
</evidence>
<dbReference type="SUPFAM" id="SSF49493">
    <property type="entry name" value="HSP40/DnaJ peptide-binding domain"/>
    <property type="match status" value="2"/>
</dbReference>
<dbReference type="OrthoDB" id="9779889at2"/>
<dbReference type="InterPro" id="IPR036410">
    <property type="entry name" value="HSP_DnaJ_Cys-rich_dom_sf"/>
</dbReference>
<protein>
    <recommendedName>
        <fullName evidence="10 11">Chaperone protein DnaJ</fullName>
    </recommendedName>
</protein>
<dbReference type="PANTHER" id="PTHR43096">
    <property type="entry name" value="DNAJ HOMOLOG 1, MITOCHONDRIAL-RELATED"/>
    <property type="match status" value="1"/>
</dbReference>
<feature type="binding site" evidence="11">
    <location>
        <position position="168"/>
    </location>
    <ligand>
        <name>Zn(2+)</name>
        <dbReference type="ChEBI" id="CHEBI:29105"/>
        <label>2</label>
    </ligand>
</feature>
<comment type="domain">
    <text evidence="11">The J domain is necessary and sufficient to stimulate DnaK ATPase activity. Zinc center 1 plays an important role in the autonomous, DnaK-independent chaperone activity of DnaJ. Zinc center 2 is essential for interaction with DnaK and for DnaJ activity.</text>
</comment>
<feature type="binding site" evidence="11">
    <location>
        <position position="148"/>
    </location>
    <ligand>
        <name>Zn(2+)</name>
        <dbReference type="ChEBI" id="CHEBI:29105"/>
        <label>1</label>
    </ligand>
</feature>
<dbReference type="SUPFAM" id="SSF46565">
    <property type="entry name" value="Chaperone J-domain"/>
    <property type="match status" value="1"/>
</dbReference>
<evidence type="ECO:0000256" key="6">
    <source>
        <dbReference type="ARBA" id="ARBA00022833"/>
    </source>
</evidence>
<dbReference type="InterPro" id="IPR001305">
    <property type="entry name" value="HSP_DnaJ_Cys-rich_dom"/>
</dbReference>
<evidence type="ECO:0000256" key="12">
    <source>
        <dbReference type="PROSITE-ProRule" id="PRU00546"/>
    </source>
</evidence>
<dbReference type="FunFam" id="2.60.260.20:FF:000005">
    <property type="entry name" value="Chaperone protein dnaJ 1, mitochondrial"/>
    <property type="match status" value="1"/>
</dbReference>
<dbReference type="PRINTS" id="PR00625">
    <property type="entry name" value="JDOMAIN"/>
</dbReference>
<evidence type="ECO:0000256" key="5">
    <source>
        <dbReference type="ARBA" id="ARBA00022771"/>
    </source>
</evidence>
<dbReference type="KEGG" id="gvg:HMPREF0421_20793"/>
<dbReference type="InterPro" id="IPR036869">
    <property type="entry name" value="J_dom_sf"/>
</dbReference>
<keyword evidence="2 11" id="KW-0235">DNA replication</keyword>
<accession>E3D9Y1</accession>
<keyword evidence="1 11" id="KW-0963">Cytoplasm</keyword>
<dbReference type="SMART" id="SM00271">
    <property type="entry name" value="DnaJ"/>
    <property type="match status" value="1"/>
</dbReference>
<evidence type="ECO:0000256" key="8">
    <source>
        <dbReference type="ARBA" id="ARBA00023186"/>
    </source>
</evidence>
<dbReference type="Gene3D" id="1.10.287.110">
    <property type="entry name" value="DnaJ domain"/>
    <property type="match status" value="1"/>
</dbReference>
<dbReference type="CDD" id="cd10719">
    <property type="entry name" value="DnaJ_zf"/>
    <property type="match status" value="1"/>
</dbReference>
<dbReference type="CDD" id="cd06257">
    <property type="entry name" value="DnaJ"/>
    <property type="match status" value="1"/>
</dbReference>
<evidence type="ECO:0000259" key="14">
    <source>
        <dbReference type="PROSITE" id="PS51188"/>
    </source>
</evidence>
<feature type="binding site" evidence="11">
    <location>
        <position position="194"/>
    </location>
    <ligand>
        <name>Zn(2+)</name>
        <dbReference type="ChEBI" id="CHEBI:29105"/>
        <label>2</label>
    </ligand>
</feature>